<keyword evidence="2" id="KW-1185">Reference proteome</keyword>
<proteinExistence type="predicted"/>
<dbReference type="EMBL" id="UYSL01019869">
    <property type="protein sequence ID" value="VDL70807.1"/>
    <property type="molecule type" value="Genomic_DNA"/>
</dbReference>
<accession>A0A0N4XWF4</accession>
<name>A0A0N4XWF4_NIPBR</name>
<protein>
    <submittedName>
        <fullName evidence="1 3">Uncharacterized protein</fullName>
    </submittedName>
</protein>
<dbReference type="WBParaSite" id="NBR_0000721701-mRNA-1">
    <property type="protein sequence ID" value="NBR_0000721701-mRNA-1"/>
    <property type="gene ID" value="NBR_0000721701"/>
</dbReference>
<evidence type="ECO:0000313" key="1">
    <source>
        <dbReference type="EMBL" id="VDL70807.1"/>
    </source>
</evidence>
<dbReference type="Proteomes" id="UP000271162">
    <property type="component" value="Unassembled WGS sequence"/>
</dbReference>
<dbReference type="AlphaFoldDB" id="A0A0N4XWF4"/>
<evidence type="ECO:0000313" key="2">
    <source>
        <dbReference type="Proteomes" id="UP000271162"/>
    </source>
</evidence>
<reference evidence="3" key="1">
    <citation type="submission" date="2017-02" db="UniProtKB">
        <authorList>
            <consortium name="WormBaseParasite"/>
        </authorList>
    </citation>
    <scope>IDENTIFICATION</scope>
</reference>
<evidence type="ECO:0000313" key="3">
    <source>
        <dbReference type="WBParaSite" id="NBR_0000721701-mRNA-1"/>
    </source>
</evidence>
<reference evidence="1 2" key="2">
    <citation type="submission" date="2018-11" db="EMBL/GenBank/DDBJ databases">
        <authorList>
            <consortium name="Pathogen Informatics"/>
        </authorList>
    </citation>
    <scope>NUCLEOTIDE SEQUENCE [LARGE SCALE GENOMIC DNA]</scope>
</reference>
<gene>
    <name evidence="1" type="ORF">NBR_LOCUS7218</name>
</gene>
<sequence length="75" mass="8570">MVMFETRVERIRQSNGVGDEFVVVEVDRRRKGWPKGPEESEGEEGEFVGRLVHCCCHPNAITFPFLTPRCQSSLC</sequence>
<organism evidence="3">
    <name type="scientific">Nippostrongylus brasiliensis</name>
    <name type="common">Rat hookworm</name>
    <dbReference type="NCBI Taxonomy" id="27835"/>
    <lineage>
        <taxon>Eukaryota</taxon>
        <taxon>Metazoa</taxon>
        <taxon>Ecdysozoa</taxon>
        <taxon>Nematoda</taxon>
        <taxon>Chromadorea</taxon>
        <taxon>Rhabditida</taxon>
        <taxon>Rhabditina</taxon>
        <taxon>Rhabditomorpha</taxon>
        <taxon>Strongyloidea</taxon>
        <taxon>Heligmosomidae</taxon>
        <taxon>Nippostrongylus</taxon>
    </lineage>
</organism>